<dbReference type="PANTHER" id="PTHR44329">
    <property type="entry name" value="SERINE/THREONINE-PROTEIN KINASE TNNI3K-RELATED"/>
    <property type="match status" value="1"/>
</dbReference>
<evidence type="ECO:0000259" key="6">
    <source>
        <dbReference type="PROSITE" id="PS50011"/>
    </source>
</evidence>
<dbReference type="PROSITE" id="PS00107">
    <property type="entry name" value="PROTEIN_KINASE_ATP"/>
    <property type="match status" value="1"/>
</dbReference>
<keyword evidence="5" id="KW-0812">Transmembrane</keyword>
<dbReference type="SMART" id="SM00219">
    <property type="entry name" value="TyrKc"/>
    <property type="match status" value="1"/>
</dbReference>
<dbReference type="PROSITE" id="PS00109">
    <property type="entry name" value="PROTEIN_KINASE_TYR"/>
    <property type="match status" value="1"/>
</dbReference>
<dbReference type="Gene3D" id="3.30.200.20">
    <property type="entry name" value="Phosphorylase Kinase, domain 1"/>
    <property type="match status" value="1"/>
</dbReference>
<proteinExistence type="predicted"/>
<feature type="domain" description="Protein kinase" evidence="6">
    <location>
        <begin position="561"/>
        <end position="821"/>
    </location>
</feature>
<dbReference type="RefSeq" id="XP_009837986.1">
    <property type="nucleotide sequence ID" value="XM_009839684.1"/>
</dbReference>
<dbReference type="STRING" id="112090.W4FZU7"/>
<dbReference type="SUPFAM" id="SSF56112">
    <property type="entry name" value="Protein kinase-like (PK-like)"/>
    <property type="match status" value="1"/>
</dbReference>
<organism evidence="7">
    <name type="scientific">Aphanomyces astaci</name>
    <name type="common">Crayfish plague agent</name>
    <dbReference type="NCBI Taxonomy" id="112090"/>
    <lineage>
        <taxon>Eukaryota</taxon>
        <taxon>Sar</taxon>
        <taxon>Stramenopiles</taxon>
        <taxon>Oomycota</taxon>
        <taxon>Saprolegniomycetes</taxon>
        <taxon>Saprolegniales</taxon>
        <taxon>Verrucalvaceae</taxon>
        <taxon>Aphanomyces</taxon>
    </lineage>
</organism>
<dbReference type="InterPro" id="IPR020635">
    <property type="entry name" value="Tyr_kinase_cat_dom"/>
</dbReference>
<evidence type="ECO:0000256" key="2">
    <source>
        <dbReference type="ARBA" id="ARBA00022840"/>
    </source>
</evidence>
<dbReference type="OrthoDB" id="60655at2759"/>
<evidence type="ECO:0000256" key="4">
    <source>
        <dbReference type="SAM" id="MobiDB-lite"/>
    </source>
</evidence>
<sequence length="848" mass="94028">MATATTTPPPSLDGWLGSRDPRSYRRIFVYYVLNWVFAVSLWVGFVVCLVLGVVTCGLLFHFRGRLRRRRVVYKLVAWMWTQEISLMNLVSPTSLYHVSHWDLCRATVGLSLAYFVVWKACVGWLLTSLPLFLFVLDSTYLSALNINMDVFSTRLDAFHPLVARLGILAYFVLCLWACDLALTVLAQMSSTAYAKIFEAPELFRRDLQATFPHSPLSFPLPPSLHHHHHQPARPDVDGRRQLVHRSLTTYSRVSSGRTCMADTLSPVAMVDVTSKATGTSTGYVAKKSSPNAPLALSLHESEQVQDRTLLCVPEKVRVPQLRVATAAPAYDCLSPTQPPSSYETMSPASSPAVLDPMTRPRVSRALPHPPYPSNPSSNVEDAHFAMYGPRTIRPSHSFSLHVWVFADTQRADMHELAVDTMGHRSLSRETLLQNVSHGTLIQATLDVPRGFNLLHPLSASQSMVWTGDLHRLAFRLQSQGHRQSDAGHVLFKVTLVVGSVVCSLRSYILVHTMDDSCRRPVSTNQTDDDDDDDVDDDMVQCLESVLEVLDDTYQEIPYVDLDMHEWIGSGAGGDAYRARFRGQEVVVKTIRASEYGSSGDAIQAAFQHEAAILNRFGHHPHMVPFVGACSDLSTPLSVVTSFMPLGSLESQFASSTLDKDLLLADVAAATYTIHATGFVHRDLAARNVLVDDNGRGILSDFGMCRRVGHAGGAFVQHGSGPLKYMAPETLQPPYGFTAKADVYAFGVLAWETLFESKPFANLTPLQAAVRVLEGQRLPMGEELSDTHRELLTACFQDNPTDRPTMQWIYGTLRKAQQSTWLHNDGDDDSGNKRPPSAITRRPKREVSS</sequence>
<dbReference type="AlphaFoldDB" id="W4FZU7"/>
<feature type="transmembrane region" description="Helical" evidence="5">
    <location>
        <begin position="161"/>
        <end position="186"/>
    </location>
</feature>
<dbReference type="PANTHER" id="PTHR44329:SF298">
    <property type="entry name" value="MIXED LINEAGE KINASE DOMAIN-LIKE PROTEIN"/>
    <property type="match status" value="1"/>
</dbReference>
<dbReference type="GeneID" id="20814468"/>
<feature type="transmembrane region" description="Helical" evidence="5">
    <location>
        <begin position="28"/>
        <end position="60"/>
    </location>
</feature>
<dbReference type="InterPro" id="IPR011009">
    <property type="entry name" value="Kinase-like_dom_sf"/>
</dbReference>
<keyword evidence="5" id="KW-1133">Transmembrane helix</keyword>
<evidence type="ECO:0000256" key="1">
    <source>
        <dbReference type="ARBA" id="ARBA00022741"/>
    </source>
</evidence>
<evidence type="ECO:0000313" key="7">
    <source>
        <dbReference type="EMBL" id="ETV72304.1"/>
    </source>
</evidence>
<keyword evidence="7" id="KW-0418">Kinase</keyword>
<keyword evidence="7" id="KW-0808">Transferase</keyword>
<dbReference type="PROSITE" id="PS50011">
    <property type="entry name" value="PROTEIN_KINASE_DOM"/>
    <property type="match status" value="1"/>
</dbReference>
<dbReference type="Gene3D" id="1.10.510.10">
    <property type="entry name" value="Transferase(Phosphotransferase) domain 1"/>
    <property type="match status" value="1"/>
</dbReference>
<protein>
    <submittedName>
        <fullName evidence="7">Serine/threonine protein kinase</fullName>
    </submittedName>
</protein>
<feature type="transmembrane region" description="Helical" evidence="5">
    <location>
        <begin position="112"/>
        <end position="136"/>
    </location>
</feature>
<dbReference type="VEuPathDB" id="FungiDB:H257_12472"/>
<name>W4FZU7_APHAT</name>
<dbReference type="InterPro" id="IPR001245">
    <property type="entry name" value="Ser-Thr/Tyr_kinase_cat_dom"/>
</dbReference>
<keyword evidence="7" id="KW-0723">Serine/threonine-protein kinase</keyword>
<keyword evidence="1 3" id="KW-0547">Nucleotide-binding</keyword>
<dbReference type="GO" id="GO:0005524">
    <property type="term" value="F:ATP binding"/>
    <property type="evidence" value="ECO:0007669"/>
    <property type="project" value="UniProtKB-UniRule"/>
</dbReference>
<dbReference type="GO" id="GO:0004713">
    <property type="term" value="F:protein tyrosine kinase activity"/>
    <property type="evidence" value="ECO:0007669"/>
    <property type="project" value="InterPro"/>
</dbReference>
<feature type="region of interest" description="Disordered" evidence="4">
    <location>
        <begin position="820"/>
        <end position="848"/>
    </location>
</feature>
<dbReference type="InterPro" id="IPR000719">
    <property type="entry name" value="Prot_kinase_dom"/>
</dbReference>
<keyword evidence="2 3" id="KW-0067">ATP-binding</keyword>
<evidence type="ECO:0000256" key="3">
    <source>
        <dbReference type="PROSITE-ProRule" id="PRU10141"/>
    </source>
</evidence>
<gene>
    <name evidence="7" type="ORF">H257_12472</name>
</gene>
<reference evidence="7" key="1">
    <citation type="submission" date="2013-12" db="EMBL/GenBank/DDBJ databases">
        <title>The Genome Sequence of Aphanomyces astaci APO3.</title>
        <authorList>
            <consortium name="The Broad Institute Genomics Platform"/>
            <person name="Russ C."/>
            <person name="Tyler B."/>
            <person name="van West P."/>
            <person name="Dieguez-Uribeondo J."/>
            <person name="Young S.K."/>
            <person name="Zeng Q."/>
            <person name="Gargeya S."/>
            <person name="Fitzgerald M."/>
            <person name="Abouelleil A."/>
            <person name="Alvarado L."/>
            <person name="Chapman S.B."/>
            <person name="Gainer-Dewar J."/>
            <person name="Goldberg J."/>
            <person name="Griggs A."/>
            <person name="Gujja S."/>
            <person name="Hansen M."/>
            <person name="Howarth C."/>
            <person name="Imamovic A."/>
            <person name="Ireland A."/>
            <person name="Larimer J."/>
            <person name="McCowan C."/>
            <person name="Murphy C."/>
            <person name="Pearson M."/>
            <person name="Poon T.W."/>
            <person name="Priest M."/>
            <person name="Roberts A."/>
            <person name="Saif S."/>
            <person name="Shea T."/>
            <person name="Sykes S."/>
            <person name="Wortman J."/>
            <person name="Nusbaum C."/>
            <person name="Birren B."/>
        </authorList>
    </citation>
    <scope>NUCLEOTIDE SEQUENCE [LARGE SCALE GENOMIC DNA]</scope>
    <source>
        <strain evidence="7">APO3</strain>
    </source>
</reference>
<feature type="binding site" evidence="3">
    <location>
        <position position="588"/>
    </location>
    <ligand>
        <name>ATP</name>
        <dbReference type="ChEBI" id="CHEBI:30616"/>
    </ligand>
</feature>
<dbReference type="EMBL" id="KI913154">
    <property type="protein sequence ID" value="ETV72304.1"/>
    <property type="molecule type" value="Genomic_DNA"/>
</dbReference>
<evidence type="ECO:0000256" key="5">
    <source>
        <dbReference type="SAM" id="Phobius"/>
    </source>
</evidence>
<dbReference type="GO" id="GO:0004674">
    <property type="term" value="F:protein serine/threonine kinase activity"/>
    <property type="evidence" value="ECO:0007669"/>
    <property type="project" value="UniProtKB-KW"/>
</dbReference>
<accession>W4FZU7</accession>
<keyword evidence="5" id="KW-0472">Membrane</keyword>
<dbReference type="InterPro" id="IPR017441">
    <property type="entry name" value="Protein_kinase_ATP_BS"/>
</dbReference>
<dbReference type="InterPro" id="IPR051681">
    <property type="entry name" value="Ser/Thr_Kinases-Pseudokinases"/>
</dbReference>
<dbReference type="InterPro" id="IPR008266">
    <property type="entry name" value="Tyr_kinase_AS"/>
</dbReference>
<dbReference type="Pfam" id="PF07714">
    <property type="entry name" value="PK_Tyr_Ser-Thr"/>
    <property type="match status" value="1"/>
</dbReference>